<accession>A0A4Y2N216</accession>
<protein>
    <submittedName>
        <fullName evidence="2">Uncharacterized protein</fullName>
    </submittedName>
</protein>
<name>A0A4Y2N216_ARAVE</name>
<feature type="region of interest" description="Disordered" evidence="1">
    <location>
        <begin position="1"/>
        <end position="30"/>
    </location>
</feature>
<dbReference type="Proteomes" id="UP000499080">
    <property type="component" value="Unassembled WGS sequence"/>
</dbReference>
<proteinExistence type="predicted"/>
<evidence type="ECO:0000313" key="3">
    <source>
        <dbReference type="Proteomes" id="UP000499080"/>
    </source>
</evidence>
<organism evidence="2 3">
    <name type="scientific">Araneus ventricosus</name>
    <name type="common">Orbweaver spider</name>
    <name type="synonym">Epeira ventricosa</name>
    <dbReference type="NCBI Taxonomy" id="182803"/>
    <lineage>
        <taxon>Eukaryota</taxon>
        <taxon>Metazoa</taxon>
        <taxon>Ecdysozoa</taxon>
        <taxon>Arthropoda</taxon>
        <taxon>Chelicerata</taxon>
        <taxon>Arachnida</taxon>
        <taxon>Araneae</taxon>
        <taxon>Araneomorphae</taxon>
        <taxon>Entelegynae</taxon>
        <taxon>Araneoidea</taxon>
        <taxon>Araneidae</taxon>
        <taxon>Araneus</taxon>
    </lineage>
</organism>
<reference evidence="2 3" key="1">
    <citation type="journal article" date="2019" name="Sci. Rep.">
        <title>Orb-weaving spider Araneus ventricosus genome elucidates the spidroin gene catalogue.</title>
        <authorList>
            <person name="Kono N."/>
            <person name="Nakamura H."/>
            <person name="Ohtoshi R."/>
            <person name="Moran D.A.P."/>
            <person name="Shinohara A."/>
            <person name="Yoshida Y."/>
            <person name="Fujiwara M."/>
            <person name="Mori M."/>
            <person name="Tomita M."/>
            <person name="Arakawa K."/>
        </authorList>
    </citation>
    <scope>NUCLEOTIDE SEQUENCE [LARGE SCALE GENOMIC DNA]</scope>
</reference>
<evidence type="ECO:0000256" key="1">
    <source>
        <dbReference type="SAM" id="MobiDB-lite"/>
    </source>
</evidence>
<comment type="caution">
    <text evidence="2">The sequence shown here is derived from an EMBL/GenBank/DDBJ whole genome shotgun (WGS) entry which is preliminary data.</text>
</comment>
<gene>
    <name evidence="2" type="ORF">AVEN_128458_1</name>
</gene>
<evidence type="ECO:0000313" key="2">
    <source>
        <dbReference type="EMBL" id="GBN31896.1"/>
    </source>
</evidence>
<dbReference type="EMBL" id="BGPR01008150">
    <property type="protein sequence ID" value="GBN31896.1"/>
    <property type="molecule type" value="Genomic_DNA"/>
</dbReference>
<sequence length="113" mass="13133">MTGDADQKGVKARHSRASRSTQIQSLRATTGRQCERPMRIGAVVWKVWMFIEHPIFRDHCLDFKAKDYFALINWQRVGSFEPPLLMNVSFKEIEAIVKVRRRNGQNIHAIPKL</sequence>
<dbReference type="AlphaFoldDB" id="A0A4Y2N216"/>
<keyword evidence="3" id="KW-1185">Reference proteome</keyword>
<feature type="compositionally biased region" description="Polar residues" evidence="1">
    <location>
        <begin position="18"/>
        <end position="30"/>
    </location>
</feature>